<feature type="domain" description="AAA+ ATPase" evidence="4">
    <location>
        <begin position="219"/>
        <end position="400"/>
    </location>
</feature>
<dbReference type="PRINTS" id="PR01657">
    <property type="entry name" value="MCMFAMILY"/>
</dbReference>
<dbReference type="PANTHER" id="PTHR32039:SF7">
    <property type="entry name" value="COMPETENCE PROTEIN COMM"/>
    <property type="match status" value="1"/>
</dbReference>
<protein>
    <recommendedName>
        <fullName evidence="4">AAA+ ATPase domain-containing protein</fullName>
    </recommendedName>
</protein>
<dbReference type="InterPro" id="IPR025158">
    <property type="entry name" value="Mg_chelat-rel_C"/>
</dbReference>
<dbReference type="PANTHER" id="PTHR32039">
    <property type="entry name" value="MAGNESIUM-CHELATASE SUBUNIT CHLI"/>
    <property type="match status" value="1"/>
</dbReference>
<dbReference type="SMART" id="SM00382">
    <property type="entry name" value="AAA"/>
    <property type="match status" value="1"/>
</dbReference>
<dbReference type="EMBL" id="MHLU01000029">
    <property type="protein sequence ID" value="OGZ20157.1"/>
    <property type="molecule type" value="Genomic_DNA"/>
</dbReference>
<gene>
    <name evidence="5" type="ORF">A2494_02690</name>
</gene>
<dbReference type="InterPro" id="IPR014721">
    <property type="entry name" value="Ribsml_uS5_D2-typ_fold_subgr"/>
</dbReference>
<evidence type="ECO:0000259" key="4">
    <source>
        <dbReference type="SMART" id="SM00382"/>
    </source>
</evidence>
<dbReference type="InterPro" id="IPR003593">
    <property type="entry name" value="AAA+_ATPase"/>
</dbReference>
<keyword evidence="2" id="KW-0547">Nucleotide-binding</keyword>
<proteinExistence type="inferred from homology"/>
<dbReference type="InterPro" id="IPR001208">
    <property type="entry name" value="MCM_dom"/>
</dbReference>
<reference evidence="5 6" key="1">
    <citation type="journal article" date="2016" name="Nat. Commun.">
        <title>Thousands of microbial genomes shed light on interconnected biogeochemical processes in an aquifer system.</title>
        <authorList>
            <person name="Anantharaman K."/>
            <person name="Brown C.T."/>
            <person name="Hug L.A."/>
            <person name="Sharon I."/>
            <person name="Castelle C.J."/>
            <person name="Probst A.J."/>
            <person name="Thomas B.C."/>
            <person name="Singh A."/>
            <person name="Wilkins M.J."/>
            <person name="Karaoz U."/>
            <person name="Brodie E.L."/>
            <person name="Williams K.H."/>
            <person name="Hubbard S.S."/>
            <person name="Banfield J.F."/>
        </authorList>
    </citation>
    <scope>NUCLEOTIDE SEQUENCE [LARGE SCALE GENOMIC DNA]</scope>
</reference>
<sequence length="517" mass="56677">MAFATITSAQATLLGAQVITIEADLTKGLHAFTIVGLPDKAVEESRDRVSAAIKNSNWKSPKQRNQKITIALAPANLKKEGPAFDLPIALCYLLATGDIIFDPTNKIFIGELALDGHIRPIKGALAIASSAKKLGITEVYVPKENAEEAALVSGITIFPVTSLKELVSHLEEHKPDRATITPQEKTLITEIAPATYNGAFLDIRGQETAKRGLMIAAAGGHNIALFGPPGTGKTMLAKAFNELLPQLSEEETLEVTAIHSVAGALKQTIITHPTFRSPHHTASYVSVIGGGAIPKPGEVTLAHRGVLFLDEFPEFDKRVIESLRQPLEDGVVHIARAKGSERFPAQFMLIAAMNPCPCGYHGDPKKKCTCTPTSITRYQQKISGPIIDRIDMWIEVPRLEHATLAPGKREAGAREQFENFIKQIVSARAHQSNRFAQFPHIGLNREMSVRDIDTMIKLSPDVLTLLNESAKRLDLSPRAYHRVIKLARTIADLDESRHIKEAHIFEALQYRPKRLFA</sequence>
<dbReference type="InterPro" id="IPR027417">
    <property type="entry name" value="P-loop_NTPase"/>
</dbReference>
<dbReference type="Gene3D" id="3.30.230.10">
    <property type="match status" value="1"/>
</dbReference>
<dbReference type="SUPFAM" id="SSF52540">
    <property type="entry name" value="P-loop containing nucleoside triphosphate hydrolases"/>
    <property type="match status" value="1"/>
</dbReference>
<dbReference type="Pfam" id="PF13335">
    <property type="entry name" value="Mg_chelatase_C"/>
    <property type="match status" value="1"/>
</dbReference>
<dbReference type="Pfam" id="PF01078">
    <property type="entry name" value="Mg_chelatase"/>
    <property type="match status" value="1"/>
</dbReference>
<dbReference type="GO" id="GO:0005524">
    <property type="term" value="F:ATP binding"/>
    <property type="evidence" value="ECO:0007669"/>
    <property type="project" value="UniProtKB-KW"/>
</dbReference>
<dbReference type="InterPro" id="IPR000523">
    <property type="entry name" value="Mg_chelatse_chII-like_cat_dom"/>
</dbReference>
<evidence type="ECO:0000313" key="5">
    <source>
        <dbReference type="EMBL" id="OGZ20157.1"/>
    </source>
</evidence>
<comment type="similarity">
    <text evidence="1">Belongs to the Mg-chelatase subunits D/I family. ComM subfamily.</text>
</comment>
<dbReference type="Gene3D" id="3.40.50.300">
    <property type="entry name" value="P-loop containing nucleotide triphosphate hydrolases"/>
    <property type="match status" value="1"/>
</dbReference>
<dbReference type="InterPro" id="IPR004482">
    <property type="entry name" value="Mg_chelat-rel"/>
</dbReference>
<organism evidence="5 6">
    <name type="scientific">Candidatus Lloydbacteria bacterium RIFOXYC12_FULL_46_25</name>
    <dbReference type="NCBI Taxonomy" id="1798670"/>
    <lineage>
        <taxon>Bacteria</taxon>
        <taxon>Candidatus Lloydiibacteriota</taxon>
    </lineage>
</organism>
<dbReference type="Proteomes" id="UP000178106">
    <property type="component" value="Unassembled WGS sequence"/>
</dbReference>
<accession>A0A1G2E2T9</accession>
<dbReference type="SUPFAM" id="SSF54211">
    <property type="entry name" value="Ribosomal protein S5 domain 2-like"/>
    <property type="match status" value="1"/>
</dbReference>
<dbReference type="InterPro" id="IPR045006">
    <property type="entry name" value="CHLI-like"/>
</dbReference>
<dbReference type="NCBIfam" id="TIGR00368">
    <property type="entry name" value="YifB family Mg chelatase-like AAA ATPase"/>
    <property type="match status" value="1"/>
</dbReference>
<evidence type="ECO:0000256" key="2">
    <source>
        <dbReference type="ARBA" id="ARBA00022741"/>
    </source>
</evidence>
<evidence type="ECO:0000256" key="3">
    <source>
        <dbReference type="ARBA" id="ARBA00022840"/>
    </source>
</evidence>
<dbReference type="Pfam" id="PF13541">
    <property type="entry name" value="ChlI"/>
    <property type="match status" value="1"/>
</dbReference>
<evidence type="ECO:0000313" key="6">
    <source>
        <dbReference type="Proteomes" id="UP000178106"/>
    </source>
</evidence>
<dbReference type="AlphaFoldDB" id="A0A1G2E2T9"/>
<dbReference type="GO" id="GO:0003677">
    <property type="term" value="F:DNA binding"/>
    <property type="evidence" value="ECO:0007669"/>
    <property type="project" value="InterPro"/>
</dbReference>
<evidence type="ECO:0000256" key="1">
    <source>
        <dbReference type="ARBA" id="ARBA00006354"/>
    </source>
</evidence>
<dbReference type="InterPro" id="IPR020568">
    <property type="entry name" value="Ribosomal_Su5_D2-typ_SF"/>
</dbReference>
<name>A0A1G2E2T9_9BACT</name>
<comment type="caution">
    <text evidence="5">The sequence shown here is derived from an EMBL/GenBank/DDBJ whole genome shotgun (WGS) entry which is preliminary data.</text>
</comment>
<keyword evidence="3" id="KW-0067">ATP-binding</keyword>